<keyword evidence="3" id="KW-1185">Reference proteome</keyword>
<feature type="compositionally biased region" description="Low complexity" evidence="1">
    <location>
        <begin position="166"/>
        <end position="190"/>
    </location>
</feature>
<organism evidence="2 3">
    <name type="scientific">Fusarium avenaceum</name>
    <dbReference type="NCBI Taxonomy" id="40199"/>
    <lineage>
        <taxon>Eukaryota</taxon>
        <taxon>Fungi</taxon>
        <taxon>Dikarya</taxon>
        <taxon>Ascomycota</taxon>
        <taxon>Pezizomycotina</taxon>
        <taxon>Sordariomycetes</taxon>
        <taxon>Hypocreomycetidae</taxon>
        <taxon>Hypocreales</taxon>
        <taxon>Nectriaceae</taxon>
        <taxon>Fusarium</taxon>
        <taxon>Fusarium tricinctum species complex</taxon>
    </lineage>
</organism>
<reference evidence="2" key="1">
    <citation type="submission" date="2021-04" db="EMBL/GenBank/DDBJ databases">
        <title>Draft genome of Fusarium avenaceum strain F156N33, isolated from an atmospheric sample in Virginia.</title>
        <authorList>
            <person name="Yang S."/>
            <person name="Vinatzer B.A."/>
            <person name="Coleman J."/>
        </authorList>
    </citation>
    <scope>NUCLEOTIDE SEQUENCE</scope>
    <source>
        <strain evidence="2">F156N33</strain>
    </source>
</reference>
<sequence length="850" mass="91623">MATPTVDLPPPREEEAAVAAPMLDHAQGLASAIGVAAVAAVAVGDGLTHGFGRVAYGSSYDSPMSQDDGQLYGFEPKSAREAKQQQSLREAQEKWDAATIGAATRIETVIAAEGGGGEQPEGAKGAEGGDGEGGREPEGVHLPRKGADVAGEQFRAALTRSRAGRSNPSSSNSSSSNSNSSSVSVSLSSASPYINTTPSSTLATVGNSFNFTQTGRVTKSRHRATLSAPIAASLVNAAVTESARLSYEAKLAAALAASIPGTMAGSQSSTTTTSLPSLKSNTLPPLSQKPKTNGSTPSINASSIDKDQPVISFWGPEPIALPSRFARIKRNLIRGHEAELEASWARLITALQKDVSHIEDLGAHLIPSIEFGDLDDSVQTARFGHDLKRYGVGVIRKVVPRADTDTAVRETVDYLDSKRHIKALQHDPACFDFFWTPAQVRSRAHPNVLSAQRFMMGLWEPNQDDQLVTRLPITYVDRIRVHGNGENQSSNLNVPPLEPPQSADDWIQALQSSAGITAQVDNGSLERWEPDGYQHAGTYNHIFHGKWEDYDPWKCTSRTSVTTDLYNGYGACTIFRMFQGILALSTVEPGMVRLLPSPKLATAYYLLRPFFTATNPPPENRTGPEWEAYLAPDNWKLQREPDSIIHGAVPGHAQRITETWHPHLHLRNSMITLPTLQPGDYIFWHPDLPYYLSSNNYGLKTPSGSKSEVSMLVYIPAAPLTQTNALYLARQRKAFQRGHPGPDFDSTGRGIVEEDAETRPGEKEIAEVGGPASLQAMGLAPWEVAGTRSGTPPPDKAKPKGKGEEDVEMDCDPDAKSLTSASSISRAEAEVVRLANIILFPDRSMLGYSV</sequence>
<feature type="compositionally biased region" description="Polar residues" evidence="1">
    <location>
        <begin position="289"/>
        <end position="303"/>
    </location>
</feature>
<dbReference type="InterPro" id="IPR010856">
    <property type="entry name" value="Gig2-like"/>
</dbReference>
<proteinExistence type="predicted"/>
<evidence type="ECO:0000313" key="2">
    <source>
        <dbReference type="EMBL" id="KAG5662937.1"/>
    </source>
</evidence>
<dbReference type="Pfam" id="PF07350">
    <property type="entry name" value="Gig2-like"/>
    <property type="match status" value="1"/>
</dbReference>
<dbReference type="AlphaFoldDB" id="A0A9P7HDT9"/>
<feature type="region of interest" description="Disordered" evidence="1">
    <location>
        <begin position="784"/>
        <end position="823"/>
    </location>
</feature>
<feature type="region of interest" description="Disordered" evidence="1">
    <location>
        <begin position="262"/>
        <end position="303"/>
    </location>
</feature>
<dbReference type="PANTHER" id="PTHR30613:SF1">
    <property type="entry name" value="DUF1479 DOMAIN PROTEIN (AFU_ORTHOLOGUE AFUA_5G09280)"/>
    <property type="match status" value="1"/>
</dbReference>
<feature type="compositionally biased region" description="Basic and acidic residues" evidence="1">
    <location>
        <begin position="132"/>
        <end position="147"/>
    </location>
</feature>
<protein>
    <submittedName>
        <fullName evidence="2">Uncharacterized protein</fullName>
    </submittedName>
</protein>
<dbReference type="PANTHER" id="PTHR30613">
    <property type="entry name" value="UNCHARACTERIZED PROTEIN YBIU-RELATED"/>
    <property type="match status" value="1"/>
</dbReference>
<comment type="caution">
    <text evidence="2">The sequence shown here is derived from an EMBL/GenBank/DDBJ whole genome shotgun (WGS) entry which is preliminary data.</text>
</comment>
<feature type="compositionally biased region" description="Basic and acidic residues" evidence="1">
    <location>
        <begin position="795"/>
        <end position="804"/>
    </location>
</feature>
<gene>
    <name evidence="2" type="ORF">KAF25_000873</name>
</gene>
<feature type="compositionally biased region" description="Low complexity" evidence="1">
    <location>
        <begin position="266"/>
        <end position="286"/>
    </location>
</feature>
<name>A0A9P7HDT9_9HYPO</name>
<feature type="region of interest" description="Disordered" evidence="1">
    <location>
        <begin position="159"/>
        <end position="190"/>
    </location>
</feature>
<dbReference type="SUPFAM" id="SSF51197">
    <property type="entry name" value="Clavaminate synthase-like"/>
    <property type="match status" value="1"/>
</dbReference>
<evidence type="ECO:0000256" key="1">
    <source>
        <dbReference type="SAM" id="MobiDB-lite"/>
    </source>
</evidence>
<evidence type="ECO:0000313" key="3">
    <source>
        <dbReference type="Proteomes" id="UP000782241"/>
    </source>
</evidence>
<dbReference type="InterPro" id="IPR027443">
    <property type="entry name" value="IPNS-like_sf"/>
</dbReference>
<dbReference type="Gene3D" id="2.60.120.330">
    <property type="entry name" value="B-lactam Antibiotic, Isopenicillin N Synthase, Chain"/>
    <property type="match status" value="1"/>
</dbReference>
<dbReference type="Proteomes" id="UP000782241">
    <property type="component" value="Unassembled WGS sequence"/>
</dbReference>
<accession>A0A9P7HDT9</accession>
<dbReference type="EMBL" id="JAGPUO010000004">
    <property type="protein sequence ID" value="KAG5662937.1"/>
    <property type="molecule type" value="Genomic_DNA"/>
</dbReference>
<feature type="region of interest" description="Disordered" evidence="1">
    <location>
        <begin position="112"/>
        <end position="147"/>
    </location>
</feature>